<dbReference type="SMART" id="SM00054">
    <property type="entry name" value="EFh"/>
    <property type="match status" value="2"/>
</dbReference>
<proteinExistence type="predicted"/>
<dbReference type="SUPFAM" id="SSF47473">
    <property type="entry name" value="EF-hand"/>
    <property type="match status" value="1"/>
</dbReference>
<evidence type="ECO:0000313" key="3">
    <source>
        <dbReference type="Proteomes" id="UP000252004"/>
    </source>
</evidence>
<keyword evidence="2" id="KW-0614">Plasmid</keyword>
<protein>
    <submittedName>
        <fullName evidence="2">EF-hand domain-containing protein</fullName>
    </submittedName>
</protein>
<feature type="domain" description="EF-hand" evidence="1">
    <location>
        <begin position="1"/>
        <end position="36"/>
    </location>
</feature>
<dbReference type="KEGG" id="sgz:C0216_31335"/>
<dbReference type="PROSITE" id="PS50222">
    <property type="entry name" value="EF_HAND_2"/>
    <property type="match status" value="2"/>
</dbReference>
<dbReference type="Gene3D" id="1.10.238.10">
    <property type="entry name" value="EF-hand"/>
    <property type="match status" value="1"/>
</dbReference>
<dbReference type="EMBL" id="CP030864">
    <property type="protein sequence ID" value="AXE28003.1"/>
    <property type="molecule type" value="Genomic_DNA"/>
</dbReference>
<dbReference type="AlphaFoldDB" id="A0A344UAT2"/>
<sequence length="67" mass="7376">MNEAELRALFDEIDTDGDGRINIVELAEGFKAEGAQGHLAEEVKKAMAADANHDGVLDFEEFRTLLK</sequence>
<dbReference type="InterPro" id="IPR011992">
    <property type="entry name" value="EF-hand-dom_pair"/>
</dbReference>
<name>A0A344UAT2_9ACTN</name>
<feature type="domain" description="EF-hand" evidence="1">
    <location>
        <begin position="50"/>
        <end position="67"/>
    </location>
</feature>
<geneLocation type="plasmid" evidence="2 3">
    <name>unnamed2</name>
</geneLocation>
<dbReference type="GO" id="GO:0005509">
    <property type="term" value="F:calcium ion binding"/>
    <property type="evidence" value="ECO:0007669"/>
    <property type="project" value="InterPro"/>
</dbReference>
<accession>A0A344UAT2</accession>
<dbReference type="RefSeq" id="WP_114059164.1">
    <property type="nucleotide sequence ID" value="NZ_CP030864.1"/>
</dbReference>
<evidence type="ECO:0000259" key="1">
    <source>
        <dbReference type="PROSITE" id="PS50222"/>
    </source>
</evidence>
<dbReference type="OrthoDB" id="4563420at2"/>
<keyword evidence="3" id="KW-1185">Reference proteome</keyword>
<dbReference type="PROSITE" id="PS00018">
    <property type="entry name" value="EF_HAND_1"/>
    <property type="match status" value="2"/>
</dbReference>
<dbReference type="Pfam" id="PF13499">
    <property type="entry name" value="EF-hand_7"/>
    <property type="match status" value="1"/>
</dbReference>
<dbReference type="InterPro" id="IPR018247">
    <property type="entry name" value="EF_Hand_1_Ca_BS"/>
</dbReference>
<organism evidence="2 3">
    <name type="scientific">Streptomyces globosus</name>
    <dbReference type="NCBI Taxonomy" id="68209"/>
    <lineage>
        <taxon>Bacteria</taxon>
        <taxon>Bacillati</taxon>
        <taxon>Actinomycetota</taxon>
        <taxon>Actinomycetes</taxon>
        <taxon>Kitasatosporales</taxon>
        <taxon>Streptomycetaceae</taxon>
        <taxon>Streptomyces</taxon>
    </lineage>
</organism>
<reference evidence="2 3" key="1">
    <citation type="submission" date="2018-01" db="EMBL/GenBank/DDBJ databases">
        <title>Draft genome Sequence of streptomyces globosus LZH-48.</title>
        <authorList>
            <person name="Ran K."/>
            <person name="Li Z."/>
            <person name="Wei S."/>
            <person name="Dong R."/>
        </authorList>
    </citation>
    <scope>NUCLEOTIDE SEQUENCE [LARGE SCALE GENOMIC DNA]</scope>
    <source>
        <strain evidence="2 3">LZH-48</strain>
        <plasmid evidence="2 3">unnamed2</plasmid>
    </source>
</reference>
<evidence type="ECO:0000313" key="2">
    <source>
        <dbReference type="EMBL" id="AXE28003.1"/>
    </source>
</evidence>
<dbReference type="CDD" id="cd00051">
    <property type="entry name" value="EFh"/>
    <property type="match status" value="1"/>
</dbReference>
<dbReference type="Proteomes" id="UP000252004">
    <property type="component" value="Plasmid unnamed2"/>
</dbReference>
<gene>
    <name evidence="2" type="ORF">C0216_31335</name>
</gene>
<dbReference type="InterPro" id="IPR002048">
    <property type="entry name" value="EF_hand_dom"/>
</dbReference>